<keyword evidence="2" id="KW-0472">Membrane</keyword>
<evidence type="ECO:0000256" key="1">
    <source>
        <dbReference type="SAM" id="MobiDB-lite"/>
    </source>
</evidence>
<reference evidence="4" key="1">
    <citation type="journal article" date="2019" name="Int. J. Syst. Evol. Microbiol.">
        <title>The Global Catalogue of Microorganisms (GCM) 10K type strain sequencing project: providing services to taxonomists for standard genome sequencing and annotation.</title>
        <authorList>
            <consortium name="The Broad Institute Genomics Platform"/>
            <consortium name="The Broad Institute Genome Sequencing Center for Infectious Disease"/>
            <person name="Wu L."/>
            <person name="Ma J."/>
        </authorList>
    </citation>
    <scope>NUCLEOTIDE SEQUENCE [LARGE SCALE GENOMIC DNA]</scope>
    <source>
        <strain evidence="4">CCUG 52478</strain>
    </source>
</reference>
<dbReference type="InterPro" id="IPR021454">
    <property type="entry name" value="DUF3105"/>
</dbReference>
<organism evidence="3 4">
    <name type="scientific">Nocardioides ginsengisoli</name>
    <dbReference type="NCBI Taxonomy" id="363868"/>
    <lineage>
        <taxon>Bacteria</taxon>
        <taxon>Bacillati</taxon>
        <taxon>Actinomycetota</taxon>
        <taxon>Actinomycetes</taxon>
        <taxon>Propionibacteriales</taxon>
        <taxon>Nocardioidaceae</taxon>
        <taxon>Nocardioides</taxon>
    </lineage>
</organism>
<dbReference type="Proteomes" id="UP001597229">
    <property type="component" value="Unassembled WGS sequence"/>
</dbReference>
<dbReference type="EMBL" id="JBHTLX010000016">
    <property type="protein sequence ID" value="MFD1248504.1"/>
    <property type="molecule type" value="Genomic_DNA"/>
</dbReference>
<accession>A0ABW3W265</accession>
<feature type="region of interest" description="Disordered" evidence="1">
    <location>
        <begin position="1"/>
        <end position="30"/>
    </location>
</feature>
<feature type="transmembrane region" description="Helical" evidence="2">
    <location>
        <begin position="40"/>
        <end position="64"/>
    </location>
</feature>
<keyword evidence="4" id="KW-1185">Reference proteome</keyword>
<protein>
    <submittedName>
        <fullName evidence="3">DUF3105 domain-containing protein</fullName>
    </submittedName>
</protein>
<dbReference type="RefSeq" id="WP_367918014.1">
    <property type="nucleotide sequence ID" value="NZ_BAABAC010000006.1"/>
</dbReference>
<gene>
    <name evidence="3" type="ORF">ACFQ3F_11965</name>
</gene>
<feature type="region of interest" description="Disordered" evidence="1">
    <location>
        <begin position="219"/>
        <end position="241"/>
    </location>
</feature>
<evidence type="ECO:0000313" key="4">
    <source>
        <dbReference type="Proteomes" id="UP001597229"/>
    </source>
</evidence>
<comment type="caution">
    <text evidence="3">The sequence shown here is derived from an EMBL/GenBank/DDBJ whole genome shotgun (WGS) entry which is preliminary data.</text>
</comment>
<keyword evidence="2" id="KW-1133">Transmembrane helix</keyword>
<evidence type="ECO:0000256" key="2">
    <source>
        <dbReference type="SAM" id="Phobius"/>
    </source>
</evidence>
<dbReference type="Pfam" id="PF11303">
    <property type="entry name" value="DUF3105"/>
    <property type="match status" value="1"/>
</dbReference>
<name>A0ABW3W265_9ACTN</name>
<keyword evidence="2" id="KW-0812">Transmembrane</keyword>
<evidence type="ECO:0000313" key="3">
    <source>
        <dbReference type="EMBL" id="MFD1248504.1"/>
    </source>
</evidence>
<sequence>MSELPPPPAFPPPPPPPSPPPFPPPLLPPFPPPAPQRSRVLPVALAVIVAILLIGTAVLVPVLLGRDDEPAAGRGTSGTGGLDAVRQYDGLTNQHLRIGEAHAYPQSPAVGGDHAPYWIECGAYDEPLPETAAVHDLEHGTTWLTYRPDRVDADGVRALAALLPANGLLSPYPGQDAPVVITVWGRQLALTGPDDPRITAFIARFGAGETAPEPFASCNGGIDPDVVPPAPGESGESGAAV</sequence>
<proteinExistence type="predicted"/>